<evidence type="ECO:0000256" key="1">
    <source>
        <dbReference type="ARBA" id="ARBA00001974"/>
    </source>
</evidence>
<dbReference type="InterPro" id="IPR036188">
    <property type="entry name" value="FAD/NAD-bd_sf"/>
</dbReference>
<dbReference type="Pfam" id="PF07992">
    <property type="entry name" value="Pyr_redox_2"/>
    <property type="match status" value="1"/>
</dbReference>
<keyword evidence="3" id="KW-0285">Flavoprotein</keyword>
<dbReference type="Gene3D" id="3.30.390.30">
    <property type="match status" value="1"/>
</dbReference>
<accession>A0ABX6YLA0</accession>
<dbReference type="SUPFAM" id="SSF55424">
    <property type="entry name" value="FAD/NAD-linked reductases, dimerisation (C-terminal) domain"/>
    <property type="match status" value="1"/>
</dbReference>
<proteinExistence type="inferred from homology"/>
<dbReference type="Pfam" id="PF02852">
    <property type="entry name" value="Pyr_redox_dim"/>
    <property type="match status" value="1"/>
</dbReference>
<dbReference type="PRINTS" id="PR00368">
    <property type="entry name" value="FADPNR"/>
</dbReference>
<reference evidence="7 8" key="1">
    <citation type="submission" date="2020-12" db="EMBL/GenBank/DDBJ databases">
        <title>Microbacterium sp. HY060.</title>
        <authorList>
            <person name="Zhou J."/>
        </authorList>
    </citation>
    <scope>NUCLEOTIDE SEQUENCE [LARGE SCALE GENOMIC DNA]</scope>
    <source>
        <strain evidence="7 8">HY60</strain>
    </source>
</reference>
<dbReference type="PANTHER" id="PTHR43014">
    <property type="entry name" value="MERCURIC REDUCTASE"/>
    <property type="match status" value="1"/>
</dbReference>
<keyword evidence="4" id="KW-0274">FAD</keyword>
<dbReference type="InterPro" id="IPR001100">
    <property type="entry name" value="Pyr_nuc-diS_OxRdtase"/>
</dbReference>
<sequence>METDEEVGAVAENHDETDQSEHVDLLVIGWGKGGKTLAGTAARRGQRVALVEQSDDRIGGTCINVACVPTKILVHDAEQRRDADDADAYFSAAVERRDTLTAAMRRKNFSMLDQLDSVLLVSGTASFTGEREVRVTGGSETLTLTADTVLINTGTAPTVPSIEGARVGGRIHDSETLQHVSPLPRTLVVVGGGYVGLEFASMFAHFGSLVTVLDRGERALKAEDDDVAQTATEILRGDGVTVVSRASVVSISDDDETARVTYEVAGEQLTADADAVLLALGRTPVTAELGLDHAGVRTDDNGFIVVDEHLRTSADGVFALGDVNGGPQFTYVSLDDYRIVSDQLFGDGERSTADRVAVPYTMFLTPPLARVGLTEAQARKRGHDVLVGAKQMADVAAAPRAKIEGDPRGIVKVVVDRETDFVLGAALMHVHAQEVINLVSLAMRHGITATVLRDSIYTHPSATEALNEVLAALR</sequence>
<feature type="domain" description="Pyridine nucleotide-disulphide oxidoreductase dimerisation" evidence="5">
    <location>
        <begin position="358"/>
        <end position="468"/>
    </location>
</feature>
<evidence type="ECO:0000313" key="7">
    <source>
        <dbReference type="EMBL" id="QPZ39593.1"/>
    </source>
</evidence>
<dbReference type="InterPro" id="IPR004099">
    <property type="entry name" value="Pyr_nucl-diS_OxRdtase_dimer"/>
</dbReference>
<dbReference type="PIRSF" id="PIRSF000350">
    <property type="entry name" value="Mercury_reductase_MerA"/>
    <property type="match status" value="1"/>
</dbReference>
<feature type="domain" description="FAD/NAD(P)-binding" evidence="6">
    <location>
        <begin position="24"/>
        <end position="333"/>
    </location>
</feature>
<dbReference type="InterPro" id="IPR016156">
    <property type="entry name" value="FAD/NAD-linked_Rdtase_dimer_sf"/>
</dbReference>
<keyword evidence="8" id="KW-1185">Reference proteome</keyword>
<name>A0ABX6YLA0_9MICO</name>
<evidence type="ECO:0000256" key="2">
    <source>
        <dbReference type="ARBA" id="ARBA00007532"/>
    </source>
</evidence>
<comment type="cofactor">
    <cofactor evidence="1">
        <name>FAD</name>
        <dbReference type="ChEBI" id="CHEBI:57692"/>
    </cofactor>
</comment>
<evidence type="ECO:0000259" key="6">
    <source>
        <dbReference type="Pfam" id="PF07992"/>
    </source>
</evidence>
<organism evidence="7 8">
    <name type="scientific">Paramicrobacterium chengjingii</name>
    <dbReference type="NCBI Taxonomy" id="2769067"/>
    <lineage>
        <taxon>Bacteria</taxon>
        <taxon>Bacillati</taxon>
        <taxon>Actinomycetota</taxon>
        <taxon>Actinomycetes</taxon>
        <taxon>Micrococcales</taxon>
        <taxon>Microbacteriaceae</taxon>
        <taxon>Paramicrobacterium</taxon>
    </lineage>
</organism>
<evidence type="ECO:0000256" key="4">
    <source>
        <dbReference type="ARBA" id="ARBA00022827"/>
    </source>
</evidence>
<dbReference type="Proteomes" id="UP000662814">
    <property type="component" value="Chromosome"/>
</dbReference>
<gene>
    <name evidence="7" type="ORF">HCR76_05925</name>
</gene>
<evidence type="ECO:0000259" key="5">
    <source>
        <dbReference type="Pfam" id="PF02852"/>
    </source>
</evidence>
<dbReference type="PRINTS" id="PR00411">
    <property type="entry name" value="PNDRDTASEI"/>
</dbReference>
<evidence type="ECO:0000256" key="3">
    <source>
        <dbReference type="ARBA" id="ARBA00022630"/>
    </source>
</evidence>
<dbReference type="PANTHER" id="PTHR43014:SF4">
    <property type="entry name" value="PYRIDINE NUCLEOTIDE-DISULFIDE OXIDOREDUCTASE RCLA-RELATED"/>
    <property type="match status" value="1"/>
</dbReference>
<dbReference type="EMBL" id="CP061169">
    <property type="protein sequence ID" value="QPZ39593.1"/>
    <property type="molecule type" value="Genomic_DNA"/>
</dbReference>
<dbReference type="InterPro" id="IPR023753">
    <property type="entry name" value="FAD/NAD-binding_dom"/>
</dbReference>
<evidence type="ECO:0000313" key="8">
    <source>
        <dbReference type="Proteomes" id="UP000662814"/>
    </source>
</evidence>
<dbReference type="SUPFAM" id="SSF51905">
    <property type="entry name" value="FAD/NAD(P)-binding domain"/>
    <property type="match status" value="1"/>
</dbReference>
<dbReference type="Gene3D" id="3.50.50.60">
    <property type="entry name" value="FAD/NAD(P)-binding domain"/>
    <property type="match status" value="2"/>
</dbReference>
<comment type="similarity">
    <text evidence="2">Belongs to the class-I pyridine nucleotide-disulfide oxidoreductase family.</text>
</comment>
<protein>
    <submittedName>
        <fullName evidence="7">FAD-dependent oxidoreductase</fullName>
    </submittedName>
</protein>